<dbReference type="AlphaFoldDB" id="R4RNZ5"/>
<dbReference type="Gene3D" id="3.30.70.120">
    <property type="match status" value="1"/>
</dbReference>
<reference evidence="1 2" key="1">
    <citation type="journal article" date="2013" name="BMC Genomics">
        <title>Comparison of the complete genome sequence of two closely related isolates of 'Candidatus Phytoplasma australiense' reveals genome plasticity.</title>
        <authorList>
            <person name="Andersen M.T."/>
            <person name="Liefting L.W."/>
            <person name="Havukkala I."/>
            <person name="Beever R.E."/>
        </authorList>
    </citation>
    <scope>NUCLEOTIDE SEQUENCE [LARGE SCALE GENOMIC DNA]</scope>
    <source>
        <strain evidence="1 2">NZSb11</strain>
    </source>
</reference>
<dbReference type="SUPFAM" id="SSF54913">
    <property type="entry name" value="GlnB-like"/>
    <property type="match status" value="1"/>
</dbReference>
<proteinExistence type="predicted"/>
<dbReference type="InterPro" id="IPR015867">
    <property type="entry name" value="N-reg_PII/ATP_PRibTrfase_C"/>
</dbReference>
<dbReference type="PANTHER" id="PTHR38456">
    <property type="entry name" value="CYCLIC DI-AMP RECEPTOR A"/>
    <property type="match status" value="1"/>
</dbReference>
<dbReference type="KEGG" id="nzs:SLY_0279"/>
<evidence type="ECO:0008006" key="3">
    <source>
        <dbReference type="Google" id="ProtNLM"/>
    </source>
</evidence>
<accession>R4RNZ5</accession>
<organism evidence="1 2">
    <name type="scientific">Strawberry lethal yellows phytoplasma (CPA) str. NZSb11</name>
    <dbReference type="NCBI Taxonomy" id="980422"/>
    <lineage>
        <taxon>Bacteria</taxon>
        <taxon>Bacillati</taxon>
        <taxon>Mycoplasmatota</taxon>
        <taxon>Mollicutes</taxon>
        <taxon>Acholeplasmatales</taxon>
        <taxon>Acholeplasmataceae</taxon>
        <taxon>Candidatus Phytoplasma</taxon>
        <taxon>16SrXII (Stolbur group)</taxon>
    </lineage>
</organism>
<evidence type="ECO:0000313" key="2">
    <source>
        <dbReference type="Proteomes" id="UP000013941"/>
    </source>
</evidence>
<sequence length="110" mass="12256">MDHMKLIIAIVSSKDANKVETSLIENSFFTTKLATQGGFLKESNDTFILGVKEEKVQKALEIISKHSKKQTQIIPRNILNQFSAYISLPTEVSIGGATVFILDVEQFLKV</sequence>
<dbReference type="InterPro" id="IPR010375">
    <property type="entry name" value="CdAMP_rec"/>
</dbReference>
<name>R4RNZ5_PHYAS</name>
<gene>
    <name evidence="1" type="primary">yaaQ</name>
    <name evidence="1" type="ORF">SLY_0279</name>
</gene>
<dbReference type="Pfam" id="PF06153">
    <property type="entry name" value="CdAMP_rec"/>
    <property type="match status" value="1"/>
</dbReference>
<dbReference type="InterPro" id="IPR011322">
    <property type="entry name" value="N-reg_PII-like_a/b"/>
</dbReference>
<dbReference type="EMBL" id="CP002548">
    <property type="protein sequence ID" value="AGL90201.1"/>
    <property type="molecule type" value="Genomic_DNA"/>
</dbReference>
<protein>
    <recommendedName>
        <fullName evidence="3">Transcriptional regulator</fullName>
    </recommendedName>
</protein>
<keyword evidence="2" id="KW-1185">Reference proteome</keyword>
<dbReference type="PATRIC" id="fig|980422.3.peg.260"/>
<dbReference type="Proteomes" id="UP000013941">
    <property type="component" value="Chromosome"/>
</dbReference>
<dbReference type="HOGENOM" id="CLU_143974_0_0_14"/>
<dbReference type="PANTHER" id="PTHR38456:SF1">
    <property type="entry name" value="CYCLIC DI-AMP RECEPTOR A"/>
    <property type="match status" value="1"/>
</dbReference>
<evidence type="ECO:0000313" key="1">
    <source>
        <dbReference type="EMBL" id="AGL90201.1"/>
    </source>
</evidence>